<evidence type="ECO:0000256" key="7">
    <source>
        <dbReference type="ARBA" id="ARBA00022839"/>
    </source>
</evidence>
<name>A0A6J4SYX3_9ACTN</name>
<dbReference type="Pfam" id="PF12705">
    <property type="entry name" value="PDDEXK_1"/>
    <property type="match status" value="1"/>
</dbReference>
<comment type="function">
    <text evidence="15">A helicase/nuclease that prepares dsDNA breaks (DSB) for recombinational DNA repair. Binds to DSBs and unwinds DNA via a highly rapid and processive ATP-dependent bidirectional helicase activity. Unwinds dsDNA until it encounters a Chi (crossover hotspot instigator) sequence from the 3' direction. Cuts ssDNA a few nucleotides 3' to the Chi site. The properties and activities of the enzyme are changed at Chi. The Chi-altered holoenzyme produces a long 3'-ssDNA overhang and facilitates RecA-binding to the ssDNA for homologous DNA recombination and repair. Holoenzyme degrades any linearized DNA that is unable to undergo homologous recombination. In the holoenzyme this subunit contributes ATPase, 3'-5' helicase, exonuclease activity and loads RecA onto ssDNA.</text>
</comment>
<dbReference type="InterPro" id="IPR004586">
    <property type="entry name" value="RecB"/>
</dbReference>
<comment type="catalytic activity">
    <reaction evidence="14 15">
        <text>ATP + H2O = ADP + phosphate + H(+)</text>
        <dbReference type="Rhea" id="RHEA:13065"/>
        <dbReference type="ChEBI" id="CHEBI:15377"/>
        <dbReference type="ChEBI" id="CHEBI:15378"/>
        <dbReference type="ChEBI" id="CHEBI:30616"/>
        <dbReference type="ChEBI" id="CHEBI:43474"/>
        <dbReference type="ChEBI" id="CHEBI:456216"/>
        <dbReference type="EC" id="5.6.2.4"/>
    </reaction>
</comment>
<dbReference type="InterPro" id="IPR027417">
    <property type="entry name" value="P-loop_NTPase"/>
</dbReference>
<dbReference type="GO" id="GO:0005524">
    <property type="term" value="F:ATP binding"/>
    <property type="evidence" value="ECO:0007669"/>
    <property type="project" value="UniProtKB-UniRule"/>
</dbReference>
<dbReference type="GO" id="GO:0005829">
    <property type="term" value="C:cytosol"/>
    <property type="evidence" value="ECO:0007669"/>
    <property type="project" value="TreeGrafter"/>
</dbReference>
<dbReference type="InterPro" id="IPR014016">
    <property type="entry name" value="UvrD-like_ATP-bd"/>
</dbReference>
<feature type="binding site" evidence="15">
    <location>
        <position position="975"/>
    </location>
    <ligand>
        <name>Mg(2+)</name>
        <dbReference type="ChEBI" id="CHEBI:18420"/>
    </ligand>
</feature>
<dbReference type="GO" id="GO:0003677">
    <property type="term" value="F:DNA binding"/>
    <property type="evidence" value="ECO:0007669"/>
    <property type="project" value="UniProtKB-UniRule"/>
</dbReference>
<feature type="region of interest" description="DNA-binding and helicase activity, interacts with RecC" evidence="15">
    <location>
        <begin position="1"/>
        <end position="737"/>
    </location>
</feature>
<evidence type="ECO:0000259" key="19">
    <source>
        <dbReference type="PROSITE" id="PS51217"/>
    </source>
</evidence>
<comment type="catalytic activity">
    <reaction evidence="13 15">
        <text>Couples ATP hydrolysis with the unwinding of duplex DNA by translocating in the 3'-5' direction.</text>
        <dbReference type="EC" id="5.6.2.4"/>
    </reaction>
</comment>
<comment type="miscellaneous">
    <text evidence="15">In the RecBCD complex, RecB has a slow 3'-5' helicase, an exonuclease activity and loads RecA onto ssDNA, RecD has a fast 5'-3' helicase activity, while RecC stimulates the ATPase and processivity of the RecB helicase and contributes to recognition of the Chi site.</text>
</comment>
<accession>A0A6J4SYX3</accession>
<dbReference type="PROSITE" id="PS51198">
    <property type="entry name" value="UVRD_HELICASE_ATP_BIND"/>
    <property type="match status" value="1"/>
</dbReference>
<keyword evidence="7 15" id="KW-0269">Exonuclease</keyword>
<evidence type="ECO:0000256" key="17">
    <source>
        <dbReference type="SAM" id="MobiDB-lite"/>
    </source>
</evidence>
<evidence type="ECO:0000256" key="8">
    <source>
        <dbReference type="ARBA" id="ARBA00022840"/>
    </source>
</evidence>
<evidence type="ECO:0000313" key="20">
    <source>
        <dbReference type="EMBL" id="CAA9509418.1"/>
    </source>
</evidence>
<evidence type="ECO:0000256" key="11">
    <source>
        <dbReference type="ARBA" id="ARBA00023204"/>
    </source>
</evidence>
<keyword evidence="1 15" id="KW-0540">Nuclease</keyword>
<feature type="region of interest" description="Disordered" evidence="17">
    <location>
        <begin position="818"/>
        <end position="837"/>
    </location>
</feature>
<evidence type="ECO:0000256" key="10">
    <source>
        <dbReference type="ARBA" id="ARBA00023125"/>
    </source>
</evidence>
<evidence type="ECO:0000256" key="3">
    <source>
        <dbReference type="ARBA" id="ARBA00022741"/>
    </source>
</evidence>
<evidence type="ECO:0000256" key="9">
    <source>
        <dbReference type="ARBA" id="ARBA00022842"/>
    </source>
</evidence>
<dbReference type="InterPro" id="IPR014017">
    <property type="entry name" value="DNA_helicase_UvrD-like_C"/>
</dbReference>
<comment type="cofactor">
    <cofactor evidence="15">
        <name>Mg(2+)</name>
        <dbReference type="ChEBI" id="CHEBI:18420"/>
    </cofactor>
    <text evidence="15">Binds 1 Mg(2+) ion per subunit.</text>
</comment>
<feature type="active site" description="For nuclease activity" evidence="15">
    <location>
        <position position="989"/>
    </location>
</feature>
<dbReference type="AlphaFoldDB" id="A0A6J4SYX3"/>
<dbReference type="GO" id="GO:0000287">
    <property type="term" value="F:magnesium ion binding"/>
    <property type="evidence" value="ECO:0007669"/>
    <property type="project" value="UniProtKB-UniRule"/>
</dbReference>
<keyword evidence="2 15" id="KW-0479">Metal-binding</keyword>
<evidence type="ECO:0000259" key="18">
    <source>
        <dbReference type="PROSITE" id="PS51198"/>
    </source>
</evidence>
<evidence type="ECO:0000256" key="2">
    <source>
        <dbReference type="ARBA" id="ARBA00022723"/>
    </source>
</evidence>
<evidence type="ECO:0000256" key="15">
    <source>
        <dbReference type="HAMAP-Rule" id="MF_01485"/>
    </source>
</evidence>
<dbReference type="Gene3D" id="1.10.486.10">
    <property type="entry name" value="PCRA, domain 4"/>
    <property type="match status" value="1"/>
</dbReference>
<comment type="catalytic activity">
    <reaction evidence="15">
        <text>Exonucleolytic cleavage (in the presence of ATP) in either 5'- to 3'- or 3'- to 5'-direction to yield 5'-phosphooligonucleotides.</text>
        <dbReference type="EC" id="3.1.11.5"/>
    </reaction>
</comment>
<dbReference type="EC" id="5.6.2.4" evidence="15"/>
<reference evidence="20" key="1">
    <citation type="submission" date="2020-02" db="EMBL/GenBank/DDBJ databases">
        <authorList>
            <person name="Meier V. D."/>
        </authorList>
    </citation>
    <scope>NUCLEOTIDE SEQUENCE</scope>
    <source>
        <strain evidence="20">AVDCRST_MAG53</strain>
    </source>
</reference>
<feature type="domain" description="UvrD-like helicase ATP-binding" evidence="18">
    <location>
        <begin position="1"/>
        <end position="328"/>
    </location>
</feature>
<evidence type="ECO:0000256" key="6">
    <source>
        <dbReference type="ARBA" id="ARBA00022806"/>
    </source>
</evidence>
<comment type="domain">
    <text evidence="15">The N-terminal DNA-binding domain is a ssDNA-dependent ATPase and has ATP-dependent 3'-5' helicase function. This domain interacts with RecC.</text>
</comment>
<keyword evidence="10 15" id="KW-0238">DNA-binding</keyword>
<protein>
    <recommendedName>
        <fullName evidence="15">RecBCD enzyme subunit RecB</fullName>
        <ecNumber evidence="15">3.1.11.5</ecNumber>
        <ecNumber evidence="15">5.6.2.4</ecNumber>
    </recommendedName>
    <alternativeName>
        <fullName evidence="15">DNA 3'-5' helicase subunit RecB</fullName>
    </alternativeName>
    <alternativeName>
        <fullName evidence="15">Exonuclease V subunit RecB</fullName>
        <shortName evidence="15">ExoV subunit RecB</shortName>
    </alternativeName>
    <alternativeName>
        <fullName evidence="15">Helicase/nuclease RecBCD subunit RecB</fullName>
    </alternativeName>
</protein>
<keyword evidence="9 15" id="KW-0460">Magnesium</keyword>
<feature type="region of interest" description="Nuclease activity, interacts with RecD and RecA" evidence="15">
    <location>
        <begin position="787"/>
        <end position="1082"/>
    </location>
</feature>
<keyword evidence="12 15" id="KW-0413">Isomerase</keyword>
<comment type="subunit">
    <text evidence="15">Heterotrimer of RecB, RecC and RecD. All subunits contribute to DNA-binding. Interacts with RecA.</text>
</comment>
<dbReference type="EMBL" id="CADCVR010000079">
    <property type="protein sequence ID" value="CAA9509418.1"/>
    <property type="molecule type" value="Genomic_DNA"/>
</dbReference>
<dbReference type="Gene3D" id="3.90.320.10">
    <property type="match status" value="1"/>
</dbReference>
<comment type="similarity">
    <text evidence="15">Belongs to the helicase family. UvrD subfamily.</text>
</comment>
<evidence type="ECO:0000256" key="13">
    <source>
        <dbReference type="ARBA" id="ARBA00034617"/>
    </source>
</evidence>
<dbReference type="InterPro" id="IPR000212">
    <property type="entry name" value="DNA_helicase_UvrD/REP"/>
</dbReference>
<dbReference type="PANTHER" id="PTHR11070:SF23">
    <property type="entry name" value="RECBCD ENZYME SUBUNIT RECB"/>
    <property type="match status" value="1"/>
</dbReference>
<dbReference type="InterPro" id="IPR038726">
    <property type="entry name" value="PDDEXK_AddAB-type"/>
</dbReference>
<dbReference type="PROSITE" id="PS51217">
    <property type="entry name" value="UVRD_HELICASE_CTER"/>
    <property type="match status" value="1"/>
</dbReference>
<keyword evidence="4 15" id="KW-0227">DNA damage</keyword>
<dbReference type="EC" id="3.1.11.5" evidence="15"/>
<dbReference type="Gene3D" id="3.40.50.300">
    <property type="entry name" value="P-loop containing nucleotide triphosphate hydrolases"/>
    <property type="match status" value="2"/>
</dbReference>
<dbReference type="SUPFAM" id="SSF52980">
    <property type="entry name" value="Restriction endonuclease-like"/>
    <property type="match status" value="1"/>
</dbReference>
<sequence>MSAPQPFDLLGPLPCGVTVLEASAGTGKTFALAALAARYVADGLPLERLLLVSFTRMATGELRSRVRARLVQAERAMASGDPGGDEVHELLLAGDAATVALRRARLTAALARFDAATITTTHGFCAEALGGLGMAGDDDRGATLLPEAGELAEQACDDLLVARWHHDQSESMLFSRADALQIVRETVRNPTAPIVPEHGTQTVAARRAAFAERVRRDLERRKRRARVLTYDDLLTRLRDVLKGPDGEAAAVKLRERFDVVLVDEFQDTDPAQWDIVRIAFAQARALVLIGDPKQAIYAFRGADVHAYLQAVELAGHQLHTLGTNFRSDGPLLRAFDGLFGEIALGDDRILYRHVEPAPEHADARLLRAGAPLRIRVAHRDDGIDVTGGGLAQVDSARAFVARDVAAEAVALLASQARIGGERLAPGDLAVLVRTNFQAQAVHEALRAADVPAVSGGAGSVFATPAAEEWLVLLEALERPGQATRANAVALSCFVGWSARELAEAGEVAREELHRRLHGWARVLRAAGVASLVERLVRDGRLAERLLARRGGERDLTDVRHVGELLHRAATAERLGPTALAAWLRGRADEVGTEDDDQERTRRLESDADAVQVLTIHRSKGLEFPVVLCPYLWDGRHKDEANGPIVFHDPDHNGRRTVDVAMEGAAYAAHHRLYVTESRGEDLRLAYVAVTRAKHAVVLWWAGSSGSRSSPLSRLVLGRGADGTVAADAGRVPTDPVATDAFAAMADGAPGCIAVERAKPRPDARWRPPSTAGTALAAARFDRSLDARWRRASYSAIVAGAGDHAPGGLSEPEADVLDDEPAAEETTPADAGSPWDLVPGGRRLGTLVHEALEDVDYAASDLDAELSAALATAPLDPPSRAALQAALVTAIDTPLGLQADNLRLRDLKPADRLDELAFELPLAGGDDPTGDLTPGAIADVLAAHLPADGPLAGYAERLRTEVAPQHLRGYLTGVIDLVARLPSGRFVVLDYKTNRLDDLSPSGLAEAMQRSHYLLQALLYLVALHRYLRWRRPGYDPAAHLGGALYLFLRGMNGAPGAGVFAWDPPAALIVALSDLLEHGDPR</sequence>
<keyword evidence="5 15" id="KW-0378">Hydrolase</keyword>
<feature type="binding site" evidence="15">
    <location>
        <position position="848"/>
    </location>
    <ligand>
        <name>Mg(2+)</name>
        <dbReference type="ChEBI" id="CHEBI:18420"/>
    </ligand>
</feature>
<dbReference type="GO" id="GO:0008854">
    <property type="term" value="F:exodeoxyribonuclease V activity"/>
    <property type="evidence" value="ECO:0007669"/>
    <property type="project" value="UniProtKB-EC"/>
</dbReference>
<comment type="domain">
    <text evidence="15">The C-terminal domain has nuclease activity and interacts with RecD. It interacts with RecA, facilitating its loading onto ssDNA.</text>
</comment>
<dbReference type="PANTHER" id="PTHR11070">
    <property type="entry name" value="UVRD / RECB / PCRA DNA HELICASE FAMILY MEMBER"/>
    <property type="match status" value="1"/>
</dbReference>
<dbReference type="SUPFAM" id="SSF52540">
    <property type="entry name" value="P-loop containing nucleoside triphosphate hydrolases"/>
    <property type="match status" value="1"/>
</dbReference>
<evidence type="ECO:0000256" key="1">
    <source>
        <dbReference type="ARBA" id="ARBA00022722"/>
    </source>
</evidence>
<evidence type="ECO:0000256" key="5">
    <source>
        <dbReference type="ARBA" id="ARBA00022801"/>
    </source>
</evidence>
<dbReference type="GO" id="GO:0000724">
    <property type="term" value="P:double-strand break repair via homologous recombination"/>
    <property type="evidence" value="ECO:0007669"/>
    <property type="project" value="UniProtKB-UniRule"/>
</dbReference>
<evidence type="ECO:0000256" key="4">
    <source>
        <dbReference type="ARBA" id="ARBA00022763"/>
    </source>
</evidence>
<evidence type="ECO:0000256" key="12">
    <source>
        <dbReference type="ARBA" id="ARBA00023235"/>
    </source>
</evidence>
<feature type="domain" description="UvrD-like helicase C-terminal" evidence="19">
    <location>
        <begin position="363"/>
        <end position="620"/>
    </location>
</feature>
<dbReference type="InterPro" id="IPR011604">
    <property type="entry name" value="PDDEXK-like_dom_sf"/>
</dbReference>
<dbReference type="Pfam" id="PF13361">
    <property type="entry name" value="UvrD_C"/>
    <property type="match status" value="1"/>
</dbReference>
<keyword evidence="3 15" id="KW-0547">Nucleotide-binding</keyword>
<organism evidence="20">
    <name type="scientific">uncultured Solirubrobacteraceae bacterium</name>
    <dbReference type="NCBI Taxonomy" id="1162706"/>
    <lineage>
        <taxon>Bacteria</taxon>
        <taxon>Bacillati</taxon>
        <taxon>Actinomycetota</taxon>
        <taxon>Thermoleophilia</taxon>
        <taxon>Solirubrobacterales</taxon>
        <taxon>Solirubrobacteraceae</taxon>
        <taxon>environmental samples</taxon>
    </lineage>
</organism>
<dbReference type="InterPro" id="IPR011335">
    <property type="entry name" value="Restrct_endonuc-II-like"/>
</dbReference>
<gene>
    <name evidence="15" type="primary">recB</name>
    <name evidence="20" type="ORF">AVDCRST_MAG53-2848</name>
</gene>
<keyword evidence="11 15" id="KW-0234">DNA repair</keyword>
<keyword evidence="6 15" id="KW-0347">Helicase</keyword>
<dbReference type="Pfam" id="PF00580">
    <property type="entry name" value="UvrD-helicase"/>
    <property type="match status" value="1"/>
</dbReference>
<dbReference type="CDD" id="cd22352">
    <property type="entry name" value="RecB_C-like"/>
    <property type="match status" value="1"/>
</dbReference>
<feature type="binding site" evidence="15">
    <location>
        <position position="989"/>
    </location>
    <ligand>
        <name>Mg(2+)</name>
        <dbReference type="ChEBI" id="CHEBI:18420"/>
    </ligand>
</feature>
<keyword evidence="8 15" id="KW-0067">ATP-binding</keyword>
<evidence type="ECO:0000256" key="16">
    <source>
        <dbReference type="PROSITE-ProRule" id="PRU00560"/>
    </source>
</evidence>
<proteinExistence type="inferred from homology"/>
<dbReference type="GO" id="GO:0043138">
    <property type="term" value="F:3'-5' DNA helicase activity"/>
    <property type="evidence" value="ECO:0007669"/>
    <property type="project" value="UniProtKB-UniRule"/>
</dbReference>
<feature type="binding site" evidence="16">
    <location>
        <begin position="22"/>
        <end position="29"/>
    </location>
    <ligand>
        <name>ATP</name>
        <dbReference type="ChEBI" id="CHEBI:30616"/>
    </ligand>
</feature>
<dbReference type="HAMAP" id="MF_01485">
    <property type="entry name" value="RecB"/>
    <property type="match status" value="1"/>
</dbReference>
<dbReference type="GO" id="GO:0009338">
    <property type="term" value="C:exodeoxyribonuclease V complex"/>
    <property type="evidence" value="ECO:0007669"/>
    <property type="project" value="TreeGrafter"/>
</dbReference>
<evidence type="ECO:0000256" key="14">
    <source>
        <dbReference type="ARBA" id="ARBA00048988"/>
    </source>
</evidence>